<dbReference type="InterPro" id="IPR028082">
    <property type="entry name" value="Peripla_BP_I"/>
</dbReference>
<reference evidence="4" key="1">
    <citation type="journal article" date="2020" name="mSystems">
        <title>Genome- and Community-Level Interaction Insights into Carbon Utilization and Element Cycling Functions of Hydrothermarchaeota in Hydrothermal Sediment.</title>
        <authorList>
            <person name="Zhou Z."/>
            <person name="Liu Y."/>
            <person name="Xu W."/>
            <person name="Pan J."/>
            <person name="Luo Z.H."/>
            <person name="Li M."/>
        </authorList>
    </citation>
    <scope>NUCLEOTIDE SEQUENCE [LARGE SCALE GENOMIC DNA]</scope>
    <source>
        <strain evidence="4">SpSt-402</strain>
    </source>
</reference>
<evidence type="ECO:0000313" key="4">
    <source>
        <dbReference type="EMBL" id="HGW94243.1"/>
    </source>
</evidence>
<accession>A0A832M475</accession>
<feature type="domain" description="ABC transporter substrate-binding protein PnrA-like" evidence="3">
    <location>
        <begin position="55"/>
        <end position="342"/>
    </location>
</feature>
<dbReference type="PANTHER" id="PTHR43208">
    <property type="entry name" value="ABC TRANSPORTER SUBSTRATE-BINDING PROTEIN"/>
    <property type="match status" value="1"/>
</dbReference>
<dbReference type="Gene3D" id="3.40.50.2300">
    <property type="match status" value="2"/>
</dbReference>
<dbReference type="InterPro" id="IPR052910">
    <property type="entry name" value="ABC-Purine-Binding"/>
</dbReference>
<evidence type="ECO:0000259" key="3">
    <source>
        <dbReference type="Pfam" id="PF02608"/>
    </source>
</evidence>
<evidence type="ECO:0000256" key="2">
    <source>
        <dbReference type="SAM" id="SignalP"/>
    </source>
</evidence>
<dbReference type="CDD" id="cd19963">
    <property type="entry name" value="PBP1_BMP-like"/>
    <property type="match status" value="1"/>
</dbReference>
<gene>
    <name evidence="4" type="ORF">ENR47_08185</name>
</gene>
<sequence length="394" mass="42409">MSTHRNIIYIPRRQIIRGLLATAAFAATTKLAACSSDGETGTTDAAGSSSDKPLTIGFVYVGAKDDYGWNQAHALGAQEIAKLPGVKLVEQASVPETKEVQEVMRSMIEQDGATIIFPTSFGYFNPHVVDMAKQYPDVQFFHCSTLWQEGMPTNIGNYYADTDEGQFIAGRVAAQSTKSGKLGFVAAKPVNPVIRNINGFIMGARSVKPDIKMQVIFTGDWNVPVKEAEATNSLADQGVDVIGVHVDSPKVVIETAEKRGIFSAGYHADQSALAPKGYLTGTTYHWGQIYKEYIDQIRAGKKVADGGITRIVQGSLKENYIQMAPFGPAVSDATKKDADATQGKFVDGSLVVYTGEIKDNTGKVRVPKGTAYKVSDPELDKVDWLANGVIGSVS</sequence>
<dbReference type="PANTHER" id="PTHR43208:SF1">
    <property type="entry name" value="ABC TRANSPORTER SUBSTRATE-BINDING PROTEIN"/>
    <property type="match status" value="1"/>
</dbReference>
<feature type="signal peptide" evidence="2">
    <location>
        <begin position="1"/>
        <end position="26"/>
    </location>
</feature>
<comment type="caution">
    <text evidence="4">The sequence shown here is derived from an EMBL/GenBank/DDBJ whole genome shotgun (WGS) entry which is preliminary data.</text>
</comment>
<name>A0A832M475_9CYAN</name>
<feature type="chain" id="PRO_5032305802" evidence="2">
    <location>
        <begin position="27"/>
        <end position="394"/>
    </location>
</feature>
<dbReference type="GO" id="GO:0005886">
    <property type="term" value="C:plasma membrane"/>
    <property type="evidence" value="ECO:0007669"/>
    <property type="project" value="InterPro"/>
</dbReference>
<protein>
    <submittedName>
        <fullName evidence="4">BMP family ABC transporter substrate-binding protein</fullName>
    </submittedName>
</protein>
<dbReference type="AlphaFoldDB" id="A0A832M475"/>
<evidence type="ECO:0000256" key="1">
    <source>
        <dbReference type="ARBA" id="ARBA00022729"/>
    </source>
</evidence>
<proteinExistence type="predicted"/>
<dbReference type="EMBL" id="DSRD01000514">
    <property type="protein sequence ID" value="HGW94243.1"/>
    <property type="molecule type" value="Genomic_DNA"/>
</dbReference>
<keyword evidence="1 2" id="KW-0732">Signal</keyword>
<dbReference type="Pfam" id="PF02608">
    <property type="entry name" value="Bmp"/>
    <property type="match status" value="1"/>
</dbReference>
<dbReference type="SUPFAM" id="SSF53822">
    <property type="entry name" value="Periplasmic binding protein-like I"/>
    <property type="match status" value="1"/>
</dbReference>
<organism evidence="4">
    <name type="scientific">Oscillatoriales cyanobacterium SpSt-402</name>
    <dbReference type="NCBI Taxonomy" id="2282168"/>
    <lineage>
        <taxon>Bacteria</taxon>
        <taxon>Bacillati</taxon>
        <taxon>Cyanobacteriota</taxon>
        <taxon>Cyanophyceae</taxon>
        <taxon>Oscillatoriophycideae</taxon>
        <taxon>Oscillatoriales</taxon>
    </lineage>
</organism>
<dbReference type="InterPro" id="IPR003760">
    <property type="entry name" value="PnrA-like"/>
</dbReference>